<sequence>MGLREVLRAVFGPLRRKVPAGAPPRRRDDPGGAGVREPRRPRPPGPLSGAAAAEPPAPAQRVTLPDPRR</sequence>
<comment type="caution">
    <text evidence="2">The sequence shown here is derived from an EMBL/GenBank/DDBJ whole genome shotgun (WGS) entry which is preliminary data.</text>
</comment>
<protein>
    <submittedName>
        <fullName evidence="2">Uncharacterized protein</fullName>
    </submittedName>
</protein>
<proteinExistence type="predicted"/>
<evidence type="ECO:0000313" key="3">
    <source>
        <dbReference type="Proteomes" id="UP000533598"/>
    </source>
</evidence>
<evidence type="ECO:0000313" key="2">
    <source>
        <dbReference type="EMBL" id="MBB4676441.1"/>
    </source>
</evidence>
<dbReference type="Proteomes" id="UP000533598">
    <property type="component" value="Unassembled WGS sequence"/>
</dbReference>
<gene>
    <name evidence="2" type="ORF">HNR67_002559</name>
</gene>
<keyword evidence="3" id="KW-1185">Reference proteome</keyword>
<reference evidence="2 3" key="1">
    <citation type="submission" date="2020-08" db="EMBL/GenBank/DDBJ databases">
        <title>Sequencing the genomes of 1000 actinobacteria strains.</title>
        <authorList>
            <person name="Klenk H.-P."/>
        </authorList>
    </citation>
    <scope>NUCLEOTIDE SEQUENCE [LARGE SCALE GENOMIC DNA]</scope>
    <source>
        <strain evidence="2 3">DSM 44230</strain>
    </source>
</reference>
<dbReference type="RefSeq" id="WP_185002266.1">
    <property type="nucleotide sequence ID" value="NZ_BAAAUI010000015.1"/>
</dbReference>
<dbReference type="AlphaFoldDB" id="A0A7W7CAR8"/>
<feature type="region of interest" description="Disordered" evidence="1">
    <location>
        <begin position="16"/>
        <end position="69"/>
    </location>
</feature>
<name>A0A7W7CAR8_9PSEU</name>
<organism evidence="2 3">
    <name type="scientific">Crossiella cryophila</name>
    <dbReference type="NCBI Taxonomy" id="43355"/>
    <lineage>
        <taxon>Bacteria</taxon>
        <taxon>Bacillati</taxon>
        <taxon>Actinomycetota</taxon>
        <taxon>Actinomycetes</taxon>
        <taxon>Pseudonocardiales</taxon>
        <taxon>Pseudonocardiaceae</taxon>
        <taxon>Crossiella</taxon>
    </lineage>
</organism>
<feature type="compositionally biased region" description="Basic and acidic residues" evidence="1">
    <location>
        <begin position="25"/>
        <end position="40"/>
    </location>
</feature>
<accession>A0A7W7CAR8</accession>
<dbReference type="EMBL" id="JACHMH010000001">
    <property type="protein sequence ID" value="MBB4676441.1"/>
    <property type="molecule type" value="Genomic_DNA"/>
</dbReference>
<evidence type="ECO:0000256" key="1">
    <source>
        <dbReference type="SAM" id="MobiDB-lite"/>
    </source>
</evidence>